<name>A0A448ZHL7_9STRA</name>
<dbReference type="AlphaFoldDB" id="A0A448ZHL7"/>
<sequence length="245" mass="28001">MVLQIIHFLETLYNTGLSQRRERRQHRPPADNCSVGENLSHIMAYLGLCGLLEIAKRTRGTKAIAGGKDLSVAAEKFWKDMLLVSIWCGDNPKSFRELFRTAITLSPKQRHHGLCSLFYKDNDDDHNDDKLHRRNTKQYDEDDTNITPFGEACWKYGRKETIQLIESTIADSSSRETTTMETECTRRALILAATNENISLDGVYFLLRRDPNLLHGCTIRRRSAKSIPCRLSVIAPTPNFLECEL</sequence>
<proteinExistence type="predicted"/>
<evidence type="ECO:0000313" key="1">
    <source>
        <dbReference type="EMBL" id="VEU41547.1"/>
    </source>
</evidence>
<organism evidence="1 2">
    <name type="scientific">Pseudo-nitzschia multistriata</name>
    <dbReference type="NCBI Taxonomy" id="183589"/>
    <lineage>
        <taxon>Eukaryota</taxon>
        <taxon>Sar</taxon>
        <taxon>Stramenopiles</taxon>
        <taxon>Ochrophyta</taxon>
        <taxon>Bacillariophyta</taxon>
        <taxon>Bacillariophyceae</taxon>
        <taxon>Bacillariophycidae</taxon>
        <taxon>Bacillariales</taxon>
        <taxon>Bacillariaceae</taxon>
        <taxon>Pseudo-nitzschia</taxon>
    </lineage>
</organism>
<keyword evidence="2" id="KW-1185">Reference proteome</keyword>
<gene>
    <name evidence="1" type="ORF">PSNMU_V1.4_AUG-EV-PASAV3_0084690</name>
</gene>
<protein>
    <submittedName>
        <fullName evidence="1">Uncharacterized protein</fullName>
    </submittedName>
</protein>
<dbReference type="EMBL" id="CAACVS010000361">
    <property type="protein sequence ID" value="VEU41547.1"/>
    <property type="molecule type" value="Genomic_DNA"/>
</dbReference>
<reference evidence="1 2" key="1">
    <citation type="submission" date="2019-01" db="EMBL/GenBank/DDBJ databases">
        <authorList>
            <person name="Ferrante I. M."/>
        </authorList>
    </citation>
    <scope>NUCLEOTIDE SEQUENCE [LARGE SCALE GENOMIC DNA]</scope>
    <source>
        <strain evidence="1 2">B856</strain>
    </source>
</reference>
<evidence type="ECO:0000313" key="2">
    <source>
        <dbReference type="Proteomes" id="UP000291116"/>
    </source>
</evidence>
<dbReference type="Proteomes" id="UP000291116">
    <property type="component" value="Unassembled WGS sequence"/>
</dbReference>
<accession>A0A448ZHL7</accession>